<evidence type="ECO:0000259" key="2">
    <source>
        <dbReference type="PROSITE" id="PS50174"/>
    </source>
</evidence>
<accession>A0A5C3KMW2</accession>
<dbReference type="STRING" id="230819.A0A5C3KMW2"/>
<dbReference type="Pfam" id="PF01585">
    <property type="entry name" value="G-patch"/>
    <property type="match status" value="1"/>
</dbReference>
<feature type="compositionally biased region" description="Basic and acidic residues" evidence="1">
    <location>
        <begin position="554"/>
        <end position="572"/>
    </location>
</feature>
<dbReference type="PROSITE" id="PS50174">
    <property type="entry name" value="G_PATCH"/>
    <property type="match status" value="1"/>
</dbReference>
<feature type="compositionally biased region" description="Acidic residues" evidence="1">
    <location>
        <begin position="698"/>
        <end position="717"/>
    </location>
</feature>
<dbReference type="Pfam" id="PF26093">
    <property type="entry name" value="HTH_TGH"/>
    <property type="match status" value="1"/>
</dbReference>
<dbReference type="PANTHER" id="PTHR13384">
    <property type="entry name" value="G PATCH DOMAIN-CONTAINING PROTEIN 1"/>
    <property type="match status" value="1"/>
</dbReference>
<feature type="region of interest" description="Disordered" evidence="1">
    <location>
        <begin position="697"/>
        <end position="865"/>
    </location>
</feature>
<sequence length="865" mass="94110">MTSKLKRKLGEIGVDLTSRKATENFCLIGTPLPPLEKSKDTGEFVPLWKQEVRDEKGRRRLHGAFTGGFSAGYFNTVGSKEGWAPSTFVSSRADRAKQKAARPEDFMDEEDLQELQESRKLVTTNEQMDLTAEGQTSSGNAVPDNDPIAATLKSAFQPLSNDSAGARILKKMGWRSGQGIGPRVSLKERKRQDDEAFDPYTGFKYAGQALSVDEDDEEASKHTYPRRDIPVLHVARKDNRHGLGYTTGMKLNDSLGRTGETKSGPSISAGFGLGALNDADEDDIDIYDAGTTSRGARVAFDHLDYDREETMVIGSKSERGPQPKFQASKTQQFFPDGTPVVQGFTASPDPVTEDTWHPGPDVPSGWKPDPRRVWDSNPNKENTKQPRTTGTVKAGRVELSAQARATILGEEPLATGPRSVFDFISAKDKERIKRIAAGASDVPLQEQPPAGPIPPASVSKIEPSVAQAALLGFQPFTANPAKQARYTAYLDSQATPESAPPLRQLPNQDEEGFRQELNEYTKSAQLFKPMSGAMAGRFTSASNVEMGPKIHEGLHQPTEEELKQNEEEKLREEEADISPKAHAAKIGMYGPLTREVSTWVPVSLLCKRFGVKQPEVEVEDVVVDEPSAKSTFEQEAFASFASTSAQGRGGSGAGPSGSASDLPRRLENIGLGEDETQGADILTYERPSMDIFKAIFASDDEDSDGEDGGEGKEEEVELPSKEKVEVAQDTGPVDLATFKPTFIPREGKGKAKNDIKGTDKKSKEKKDKKDKKRKGGMLSFDVGDEEGEPDLGNPIKDRERPKKKRKEKEKAVGDNDAGMYVDGPTLTNAPPPTAQVSDSAPAIDSGNQRSAVPKGRKRAIDFLDG</sequence>
<proteinExistence type="predicted"/>
<protein>
    <submittedName>
        <fullName evidence="3">DUF1604-domain-containing protein</fullName>
    </submittedName>
</protein>
<dbReference type="InterPro" id="IPR011666">
    <property type="entry name" value="DUF1604"/>
</dbReference>
<dbReference type="InterPro" id="IPR000467">
    <property type="entry name" value="G_patch_dom"/>
</dbReference>
<dbReference type="GO" id="GO:0005634">
    <property type="term" value="C:nucleus"/>
    <property type="evidence" value="ECO:0007669"/>
    <property type="project" value="TreeGrafter"/>
</dbReference>
<evidence type="ECO:0000256" key="1">
    <source>
        <dbReference type="SAM" id="MobiDB-lite"/>
    </source>
</evidence>
<dbReference type="GO" id="GO:0006397">
    <property type="term" value="P:mRNA processing"/>
    <property type="evidence" value="ECO:0007669"/>
    <property type="project" value="InterPro"/>
</dbReference>
<feature type="domain" description="G-patch" evidence="2">
    <location>
        <begin position="161"/>
        <end position="181"/>
    </location>
</feature>
<feature type="region of interest" description="Disordered" evidence="1">
    <location>
        <begin position="351"/>
        <end position="388"/>
    </location>
</feature>
<name>A0A5C3KMW2_COPMA</name>
<reference evidence="3 4" key="1">
    <citation type="journal article" date="2019" name="Nat. Ecol. Evol.">
        <title>Megaphylogeny resolves global patterns of mushroom evolution.</title>
        <authorList>
            <person name="Varga T."/>
            <person name="Krizsan K."/>
            <person name="Foldi C."/>
            <person name="Dima B."/>
            <person name="Sanchez-Garcia M."/>
            <person name="Sanchez-Ramirez S."/>
            <person name="Szollosi G.J."/>
            <person name="Szarkandi J.G."/>
            <person name="Papp V."/>
            <person name="Albert L."/>
            <person name="Andreopoulos W."/>
            <person name="Angelini C."/>
            <person name="Antonin V."/>
            <person name="Barry K.W."/>
            <person name="Bougher N.L."/>
            <person name="Buchanan P."/>
            <person name="Buyck B."/>
            <person name="Bense V."/>
            <person name="Catcheside P."/>
            <person name="Chovatia M."/>
            <person name="Cooper J."/>
            <person name="Damon W."/>
            <person name="Desjardin D."/>
            <person name="Finy P."/>
            <person name="Geml J."/>
            <person name="Haridas S."/>
            <person name="Hughes K."/>
            <person name="Justo A."/>
            <person name="Karasinski D."/>
            <person name="Kautmanova I."/>
            <person name="Kiss B."/>
            <person name="Kocsube S."/>
            <person name="Kotiranta H."/>
            <person name="LaButti K.M."/>
            <person name="Lechner B.E."/>
            <person name="Liimatainen K."/>
            <person name="Lipzen A."/>
            <person name="Lukacs Z."/>
            <person name="Mihaltcheva S."/>
            <person name="Morgado L.N."/>
            <person name="Niskanen T."/>
            <person name="Noordeloos M.E."/>
            <person name="Ohm R.A."/>
            <person name="Ortiz-Santana B."/>
            <person name="Ovrebo C."/>
            <person name="Racz N."/>
            <person name="Riley R."/>
            <person name="Savchenko A."/>
            <person name="Shiryaev A."/>
            <person name="Soop K."/>
            <person name="Spirin V."/>
            <person name="Szebenyi C."/>
            <person name="Tomsovsky M."/>
            <person name="Tulloss R.E."/>
            <person name="Uehling J."/>
            <person name="Grigoriev I.V."/>
            <person name="Vagvolgyi C."/>
            <person name="Papp T."/>
            <person name="Martin F.M."/>
            <person name="Miettinen O."/>
            <person name="Hibbett D.S."/>
            <person name="Nagy L.G."/>
        </authorList>
    </citation>
    <scope>NUCLEOTIDE SEQUENCE [LARGE SCALE GENOMIC DNA]</scope>
    <source>
        <strain evidence="3 4">CBS 121175</strain>
    </source>
</reference>
<feature type="compositionally biased region" description="Polar residues" evidence="1">
    <location>
        <begin position="376"/>
        <end position="388"/>
    </location>
</feature>
<feature type="region of interest" description="Disordered" evidence="1">
    <location>
        <begin position="642"/>
        <end position="664"/>
    </location>
</feature>
<feature type="region of interest" description="Disordered" evidence="1">
    <location>
        <begin position="554"/>
        <end position="577"/>
    </location>
</feature>
<dbReference type="GO" id="GO:0003723">
    <property type="term" value="F:RNA binding"/>
    <property type="evidence" value="ECO:0007669"/>
    <property type="project" value="TreeGrafter"/>
</dbReference>
<dbReference type="Pfam" id="PF07713">
    <property type="entry name" value="DUF1604"/>
    <property type="match status" value="1"/>
</dbReference>
<dbReference type="EMBL" id="ML210258">
    <property type="protein sequence ID" value="TFK21789.1"/>
    <property type="molecule type" value="Genomic_DNA"/>
</dbReference>
<dbReference type="AlphaFoldDB" id="A0A5C3KMW2"/>
<keyword evidence="4" id="KW-1185">Reference proteome</keyword>
<feature type="compositionally biased region" description="Basic and acidic residues" evidence="1">
    <location>
        <begin position="745"/>
        <end position="767"/>
    </location>
</feature>
<dbReference type="OrthoDB" id="20507at2759"/>
<organism evidence="3 4">
    <name type="scientific">Coprinopsis marcescibilis</name>
    <name type="common">Agaric fungus</name>
    <name type="synonym">Psathyrella marcescibilis</name>
    <dbReference type="NCBI Taxonomy" id="230819"/>
    <lineage>
        <taxon>Eukaryota</taxon>
        <taxon>Fungi</taxon>
        <taxon>Dikarya</taxon>
        <taxon>Basidiomycota</taxon>
        <taxon>Agaricomycotina</taxon>
        <taxon>Agaricomycetes</taxon>
        <taxon>Agaricomycetidae</taxon>
        <taxon>Agaricales</taxon>
        <taxon>Agaricineae</taxon>
        <taxon>Psathyrellaceae</taxon>
        <taxon>Coprinopsis</taxon>
    </lineage>
</organism>
<dbReference type="Proteomes" id="UP000307440">
    <property type="component" value="Unassembled WGS sequence"/>
</dbReference>
<gene>
    <name evidence="3" type="ORF">FA15DRAFT_623487</name>
</gene>
<feature type="region of interest" description="Disordered" evidence="1">
    <location>
        <begin position="316"/>
        <end position="336"/>
    </location>
</feature>
<dbReference type="PANTHER" id="PTHR13384:SF19">
    <property type="entry name" value="G PATCH DOMAIN-CONTAINING PROTEIN 1"/>
    <property type="match status" value="1"/>
</dbReference>
<evidence type="ECO:0000313" key="3">
    <source>
        <dbReference type="EMBL" id="TFK21789.1"/>
    </source>
</evidence>
<evidence type="ECO:0000313" key="4">
    <source>
        <dbReference type="Proteomes" id="UP000307440"/>
    </source>
</evidence>